<dbReference type="InterPro" id="IPR008969">
    <property type="entry name" value="CarboxyPept-like_regulatory"/>
</dbReference>
<evidence type="ECO:0000256" key="1">
    <source>
        <dbReference type="ARBA" id="ARBA00004571"/>
    </source>
</evidence>
<accession>A0A5C8JGJ5</accession>
<dbReference type="SUPFAM" id="SSF56935">
    <property type="entry name" value="Porins"/>
    <property type="match status" value="1"/>
</dbReference>
<sequence>MLSFFLFQSLAAWAQGGIAVGGTVSDNTGTGLPGVTVMVKGTSVGAATDLDGRYALTIPAGQENAILVFSFVGYLTQEVPVGNRANINVSLVSDSKLLDEVVVVGYGTQSKRDVTGSVASVKMDDVRSLPVPDAGQALQGRAAGVQVITSGAPGSNATIRVRGTSTINNSDPLVVIDGVPTDLPLNAINPDDIASMDILKDASAAAIYGSRGAAGVVLITTKRGEAGKGRLEFRAYTAIQQATSTVEMLNSAQFATLHNEIMANNGQLQNPAYADPASITTSTDWLGEYFRAAPQQNYSVSYAGGTEKSSFYASGTYTDQDGIVINNGYKRYTFSLNSDNKFLSWFKLSNNLLLSHDKKTSGTIDIRNPMAALPVQPLSNPDGTWSGPEGQSSWYGDVRNPVGQALENSNTTLGYNALANVSGEFTITPQLIFKTTAGIQAAFWDSRSWTPKYAWKPIANEFSTLFQQNNKSITRLWDNFLTYDASFGDKHHLTVLAGTSAQDNRFDQINAARQDFISDAAQQLDNGTINLPSGGNASDWALFSFLGRINYSFDDKYLITANLRRDASSRFGANNRWGTFPSASAKWRISEEDFFREVNWLSDLSVRAGYGVTGNQNIGNYAYASRLSVGQATFNNTVVNSVVPVVLPNANVRWEEVEQSNIGLDAALFNGRINLTVDAYIKNTNNMLVPMNVPVTTGYSDIFVPSINFGKVRNRGFEVAVNTYNITGAFEWNTNLNFSVNENEILNLNGDVPLYGGIEQVLRQKNGFPINSFYGFVMNGIFQSQEEVNNYALQQQGADLFNSTGPGDVKFLDINNDGLINDFDRTYIGNPNPRLTFAMNNTFAWNGFDFSVFLQGVQGNDIFHANRIFQEGMAVAQNQTTAVLDRWTPNNPSSSTPRAIFNDPNKNTRVSTRFVEDGSYLRVKNVTLGYNLPQSIIGRAKMSLVRIYVSGQNLFTFTNYTGFDPEVGINGVDLSVYPLSRTLSAGINVGF</sequence>
<evidence type="ECO:0000313" key="9">
    <source>
        <dbReference type="EMBL" id="TXK36728.1"/>
    </source>
</evidence>
<gene>
    <name evidence="9" type="ORF">FVR03_17025</name>
</gene>
<dbReference type="Gene3D" id="2.40.170.20">
    <property type="entry name" value="TonB-dependent receptor, beta-barrel domain"/>
    <property type="match status" value="1"/>
</dbReference>
<evidence type="ECO:0000256" key="3">
    <source>
        <dbReference type="ARBA" id="ARBA00022452"/>
    </source>
</evidence>
<evidence type="ECO:0000256" key="7">
    <source>
        <dbReference type="PROSITE-ProRule" id="PRU01360"/>
    </source>
</evidence>
<keyword evidence="4 7" id="KW-0812">Transmembrane</keyword>
<name>A0A5C8JGJ5_9BACT</name>
<dbReference type="InterPro" id="IPR037066">
    <property type="entry name" value="Plug_dom_sf"/>
</dbReference>
<dbReference type="AlphaFoldDB" id="A0A5C8JGJ5"/>
<dbReference type="InterPro" id="IPR039426">
    <property type="entry name" value="TonB-dep_rcpt-like"/>
</dbReference>
<keyword evidence="10" id="KW-1185">Reference proteome</keyword>
<keyword evidence="3 7" id="KW-1134">Transmembrane beta strand</keyword>
<dbReference type="EMBL" id="VRTY01000072">
    <property type="protein sequence ID" value="TXK36728.1"/>
    <property type="molecule type" value="Genomic_DNA"/>
</dbReference>
<proteinExistence type="inferred from homology"/>
<feature type="domain" description="TonB-dependent receptor plug" evidence="8">
    <location>
        <begin position="111"/>
        <end position="216"/>
    </location>
</feature>
<keyword evidence="9" id="KW-0675">Receptor</keyword>
<dbReference type="InterPro" id="IPR036942">
    <property type="entry name" value="Beta-barrel_TonB_sf"/>
</dbReference>
<keyword evidence="6 7" id="KW-0998">Cell outer membrane</keyword>
<comment type="subcellular location">
    <subcellularLocation>
        <location evidence="1 7">Cell outer membrane</location>
        <topology evidence="1 7">Multi-pass membrane protein</topology>
    </subcellularLocation>
</comment>
<dbReference type="Gene3D" id="2.170.130.10">
    <property type="entry name" value="TonB-dependent receptor, plug domain"/>
    <property type="match status" value="1"/>
</dbReference>
<dbReference type="OrthoDB" id="9768177at2"/>
<comment type="similarity">
    <text evidence="7">Belongs to the TonB-dependent receptor family.</text>
</comment>
<dbReference type="InterPro" id="IPR023997">
    <property type="entry name" value="TonB-dep_OMP_SusC/RagA_CS"/>
</dbReference>
<evidence type="ECO:0000256" key="6">
    <source>
        <dbReference type="ARBA" id="ARBA00023237"/>
    </source>
</evidence>
<evidence type="ECO:0000259" key="8">
    <source>
        <dbReference type="Pfam" id="PF07715"/>
    </source>
</evidence>
<keyword evidence="2 7" id="KW-0813">Transport</keyword>
<evidence type="ECO:0000256" key="5">
    <source>
        <dbReference type="ARBA" id="ARBA00023136"/>
    </source>
</evidence>
<dbReference type="NCBIfam" id="TIGR04056">
    <property type="entry name" value="OMP_RagA_SusC"/>
    <property type="match status" value="1"/>
</dbReference>
<protein>
    <submittedName>
        <fullName evidence="9">TonB-dependent receptor</fullName>
    </submittedName>
</protein>
<dbReference type="Proteomes" id="UP000321926">
    <property type="component" value="Unassembled WGS sequence"/>
</dbReference>
<organism evidence="9 10">
    <name type="scientific">Pontibacter qinzhouensis</name>
    <dbReference type="NCBI Taxonomy" id="2603253"/>
    <lineage>
        <taxon>Bacteria</taxon>
        <taxon>Pseudomonadati</taxon>
        <taxon>Bacteroidota</taxon>
        <taxon>Cytophagia</taxon>
        <taxon>Cytophagales</taxon>
        <taxon>Hymenobacteraceae</taxon>
        <taxon>Pontibacter</taxon>
    </lineage>
</organism>
<dbReference type="NCBIfam" id="TIGR04057">
    <property type="entry name" value="SusC_RagA_signa"/>
    <property type="match status" value="1"/>
</dbReference>
<comment type="caution">
    <text evidence="9">The sequence shown here is derived from an EMBL/GenBank/DDBJ whole genome shotgun (WGS) entry which is preliminary data.</text>
</comment>
<dbReference type="SUPFAM" id="SSF49464">
    <property type="entry name" value="Carboxypeptidase regulatory domain-like"/>
    <property type="match status" value="1"/>
</dbReference>
<dbReference type="FunFam" id="2.170.130.10:FF:000008">
    <property type="entry name" value="SusC/RagA family TonB-linked outer membrane protein"/>
    <property type="match status" value="1"/>
</dbReference>
<dbReference type="Pfam" id="PF13715">
    <property type="entry name" value="CarbopepD_reg_2"/>
    <property type="match status" value="1"/>
</dbReference>
<dbReference type="Gene3D" id="2.60.40.1120">
    <property type="entry name" value="Carboxypeptidase-like, regulatory domain"/>
    <property type="match status" value="1"/>
</dbReference>
<evidence type="ECO:0000256" key="4">
    <source>
        <dbReference type="ARBA" id="ARBA00022692"/>
    </source>
</evidence>
<evidence type="ECO:0000256" key="2">
    <source>
        <dbReference type="ARBA" id="ARBA00022448"/>
    </source>
</evidence>
<dbReference type="GO" id="GO:0009279">
    <property type="term" value="C:cell outer membrane"/>
    <property type="evidence" value="ECO:0007669"/>
    <property type="project" value="UniProtKB-SubCell"/>
</dbReference>
<dbReference type="InterPro" id="IPR012910">
    <property type="entry name" value="Plug_dom"/>
</dbReference>
<keyword evidence="5 7" id="KW-0472">Membrane</keyword>
<dbReference type="PROSITE" id="PS52016">
    <property type="entry name" value="TONB_DEPENDENT_REC_3"/>
    <property type="match status" value="1"/>
</dbReference>
<evidence type="ECO:0000313" key="10">
    <source>
        <dbReference type="Proteomes" id="UP000321926"/>
    </source>
</evidence>
<dbReference type="Pfam" id="PF07715">
    <property type="entry name" value="Plug"/>
    <property type="match status" value="1"/>
</dbReference>
<dbReference type="InterPro" id="IPR023996">
    <property type="entry name" value="TonB-dep_OMP_SusC/RagA"/>
</dbReference>
<reference evidence="9 10" key="1">
    <citation type="submission" date="2019-08" db="EMBL/GenBank/DDBJ databases">
        <authorList>
            <person name="Shi S."/>
        </authorList>
    </citation>
    <scope>NUCLEOTIDE SEQUENCE [LARGE SCALE GENOMIC DNA]</scope>
    <source>
        <strain evidence="9 10">GY10130</strain>
    </source>
</reference>